<evidence type="ECO:0000313" key="3">
    <source>
        <dbReference type="EMBL" id="MBH0111641.1"/>
    </source>
</evidence>
<dbReference type="InterPro" id="IPR002881">
    <property type="entry name" value="DUF58"/>
</dbReference>
<comment type="caution">
    <text evidence="3">The sequence shown here is derived from an EMBL/GenBank/DDBJ whole genome shotgun (WGS) entry which is preliminary data.</text>
</comment>
<proteinExistence type="predicted"/>
<protein>
    <submittedName>
        <fullName evidence="3">DUF58 domain-containing protein</fullName>
    </submittedName>
</protein>
<keyword evidence="1" id="KW-1133">Transmembrane helix</keyword>
<keyword evidence="4" id="KW-1185">Reference proteome</keyword>
<dbReference type="RefSeq" id="WP_197160115.1">
    <property type="nucleotide sequence ID" value="NZ_JADZGI010000001.1"/>
</dbReference>
<dbReference type="PANTHER" id="PTHR33608">
    <property type="entry name" value="BLL2464 PROTEIN"/>
    <property type="match status" value="1"/>
</dbReference>
<dbReference type="Pfam" id="PF01882">
    <property type="entry name" value="DUF58"/>
    <property type="match status" value="1"/>
</dbReference>
<gene>
    <name evidence="3" type="ORF">I5E68_01585</name>
</gene>
<accession>A0A931MK51</accession>
<evidence type="ECO:0000256" key="1">
    <source>
        <dbReference type="SAM" id="Phobius"/>
    </source>
</evidence>
<dbReference type="AlphaFoldDB" id="A0A931MK51"/>
<keyword evidence="1" id="KW-0812">Transmembrane</keyword>
<feature type="domain" description="DUF58" evidence="2">
    <location>
        <begin position="218"/>
        <end position="391"/>
    </location>
</feature>
<name>A0A931MK51_9SPHN</name>
<feature type="transmembrane region" description="Helical" evidence="1">
    <location>
        <begin position="46"/>
        <end position="66"/>
    </location>
</feature>
<dbReference type="InterPro" id="IPR036465">
    <property type="entry name" value="vWFA_dom_sf"/>
</dbReference>
<dbReference type="CDD" id="cd00198">
    <property type="entry name" value="vWFA"/>
    <property type="match status" value="1"/>
</dbReference>
<dbReference type="EMBL" id="JADZGI010000001">
    <property type="protein sequence ID" value="MBH0111641.1"/>
    <property type="molecule type" value="Genomic_DNA"/>
</dbReference>
<dbReference type="SUPFAM" id="SSF53300">
    <property type="entry name" value="vWA-like"/>
    <property type="match status" value="1"/>
</dbReference>
<keyword evidence="1" id="KW-0472">Membrane</keyword>
<feature type="transmembrane region" description="Helical" evidence="1">
    <location>
        <begin position="21"/>
        <end position="40"/>
    </location>
</feature>
<evidence type="ECO:0000259" key="2">
    <source>
        <dbReference type="Pfam" id="PF01882"/>
    </source>
</evidence>
<organism evidence="3 4">
    <name type="scientific">Novosphingobium aureum</name>
    <dbReference type="NCBI Taxonomy" id="2792964"/>
    <lineage>
        <taxon>Bacteria</taxon>
        <taxon>Pseudomonadati</taxon>
        <taxon>Pseudomonadota</taxon>
        <taxon>Alphaproteobacteria</taxon>
        <taxon>Sphingomonadales</taxon>
        <taxon>Sphingomonadaceae</taxon>
        <taxon>Novosphingobium</taxon>
    </lineage>
</organism>
<reference evidence="3" key="1">
    <citation type="submission" date="2020-11" db="EMBL/GenBank/DDBJ databases">
        <title>Novosphingobium aureum sp. nov., a marine bacterium isolated from sediment of a salt flat.</title>
        <authorList>
            <person name="Yoo Y."/>
            <person name="Kim J.-J."/>
        </authorList>
    </citation>
    <scope>NUCLEOTIDE SEQUENCE</scope>
    <source>
        <strain evidence="3">YJ-S2-02</strain>
    </source>
</reference>
<evidence type="ECO:0000313" key="4">
    <source>
        <dbReference type="Proteomes" id="UP000617634"/>
    </source>
</evidence>
<dbReference type="Gene3D" id="3.40.50.410">
    <property type="entry name" value="von Willebrand factor, type A domain"/>
    <property type="match status" value="1"/>
</dbReference>
<dbReference type="PANTHER" id="PTHR33608:SF3">
    <property type="entry name" value="SLR2013 PROTEIN"/>
    <property type="match status" value="1"/>
</dbReference>
<dbReference type="Proteomes" id="UP000617634">
    <property type="component" value="Unassembled WGS sequence"/>
</dbReference>
<sequence>MPPGPDPQGQATGLSAPIVPTARAVVLLVVAAPLALVVAASAPALWIVAPFLGLVLLALIVADGLLAGRLLALDLKAPDDIEVGEAGRLGLVVRFARGRRSRVEAALACDPRLVEEGRCLFVLDHDEETGEGQWLGAGRITPNRRGTAQVGGAWLRWRGPLGLGARQFAGPLAHEIRIWPNLAQVRSPTLQTFLRDSQVGLVARRLRGEGTQFEALAEYQSGMDRRRIDWKASARHAHLYAKEYETERNNQVVFALDCSQPMCEPVAGMPRLDRAVSAALATAYVALRGGDRVSLYGFAARPEVRTPFVAASGAFHRLQRAAAGLDYRPEQANYTLALATLAGTLQRRSLIVIFADFTDLTGAELMVESIARLASKHVVIVVTMVDEELDDLSAAEPGDIAVLSQAVAADLLLRQRTLVTERLRRLGVDVIEAPHEAIGTRLIDAYLQVKRKGAIG</sequence>